<dbReference type="Gramene" id="PSAT_LOCUS4390_t1">
    <property type="protein sequence ID" value="CAL5183860.1"/>
    <property type="gene ID" value="PSAT_LOCUS4390"/>
</dbReference>
<dbReference type="AlphaFoldDB" id="A0A9D5BP73"/>
<keyword evidence="4 7" id="KW-1133">Transmembrane helix</keyword>
<comment type="caution">
    <text evidence="9">The sequence shown here is derived from an EMBL/GenBank/DDBJ whole genome shotgun (WGS) entry which is preliminary data.</text>
</comment>
<feature type="transmembrane region" description="Helical" evidence="7">
    <location>
        <begin position="175"/>
        <end position="200"/>
    </location>
</feature>
<gene>
    <name evidence="9" type="ORF">KIW84_014965</name>
</gene>
<dbReference type="Pfam" id="PF03348">
    <property type="entry name" value="Serinc"/>
    <property type="match status" value="1"/>
</dbReference>
<keyword evidence="10" id="KW-1185">Reference proteome</keyword>
<feature type="region of interest" description="Disordered" evidence="6">
    <location>
        <begin position="300"/>
        <end position="331"/>
    </location>
</feature>
<dbReference type="InterPro" id="IPR005016">
    <property type="entry name" value="TDE1/TMS"/>
</dbReference>
<name>A0A9D5BP73_PEA</name>
<protein>
    <recommendedName>
        <fullName evidence="11">Serine incorporator</fullName>
    </recommendedName>
</protein>
<evidence type="ECO:0000256" key="5">
    <source>
        <dbReference type="ARBA" id="ARBA00023136"/>
    </source>
</evidence>
<keyword evidence="5 7" id="KW-0472">Membrane</keyword>
<evidence type="ECO:0000313" key="9">
    <source>
        <dbReference type="EMBL" id="KAI5447308.1"/>
    </source>
</evidence>
<dbReference type="EMBL" id="JAMSHJ010000001">
    <property type="protein sequence ID" value="KAI5447308.1"/>
    <property type="molecule type" value="Genomic_DNA"/>
</dbReference>
<evidence type="ECO:0000256" key="2">
    <source>
        <dbReference type="ARBA" id="ARBA00006665"/>
    </source>
</evidence>
<feature type="compositionally biased region" description="Basic and acidic residues" evidence="6">
    <location>
        <begin position="313"/>
        <end position="331"/>
    </location>
</feature>
<feature type="transmembrane region" description="Helical" evidence="7">
    <location>
        <begin position="339"/>
        <end position="359"/>
    </location>
</feature>
<evidence type="ECO:0000256" key="6">
    <source>
        <dbReference type="SAM" id="MobiDB-lite"/>
    </source>
</evidence>
<evidence type="ECO:0000256" key="8">
    <source>
        <dbReference type="SAM" id="SignalP"/>
    </source>
</evidence>
<feature type="chain" id="PRO_5038898694" description="Serine incorporator" evidence="8">
    <location>
        <begin position="23"/>
        <end position="409"/>
    </location>
</feature>
<keyword evidence="3 7" id="KW-0812">Transmembrane</keyword>
<dbReference type="OrthoDB" id="5963193at2759"/>
<accession>A0A9D5BP73</accession>
<feature type="signal peptide" evidence="8">
    <location>
        <begin position="1"/>
        <end position="22"/>
    </location>
</feature>
<feature type="transmembrane region" description="Helical" evidence="7">
    <location>
        <begin position="116"/>
        <end position="137"/>
    </location>
</feature>
<feature type="transmembrane region" description="Helical" evidence="7">
    <location>
        <begin position="277"/>
        <end position="295"/>
    </location>
</feature>
<feature type="transmembrane region" description="Helical" evidence="7">
    <location>
        <begin position="28"/>
        <end position="46"/>
    </location>
</feature>
<evidence type="ECO:0000256" key="7">
    <source>
        <dbReference type="SAM" id="Phobius"/>
    </source>
</evidence>
<dbReference type="Gramene" id="Psat1g183760.1">
    <property type="protein sequence ID" value="Psat1g183760.1.cds"/>
    <property type="gene ID" value="Psat1g183760"/>
</dbReference>
<proteinExistence type="inferred from homology"/>
<dbReference type="Proteomes" id="UP001058974">
    <property type="component" value="Chromosome 1"/>
</dbReference>
<sequence length="409" mass="44944">MSCCLSCCASLTCGLCTSVASGISQKSARIGYCFLFGASLIVSWIIREVGAPLLEKIPWIDSSGTHTKEWYQAQAVLRVSLGNFLFFGVLALIMIGVKDQNDTRDSWHHGGWTGKIVIWLLLIVLAFFIPDSVMLVYGFISKFGAGLFLLIQVLILLDCTHNWNDAWVEKDEQKWYIALLVVSLGCYIAAYAVSGILFIWFNPGGYDCGLNVFFLSMTMILCFVFAVVALHPKVNGSLLPASVISLYCAYVCYTGLSSEPRGYECNGLNKSRAVSTSTLVLGMLTTVLSVLYSALRAGSSTTFLSPPSSPKAGESKPLLEDAEEGKSKKEEKEARPVSYSYSFFHLIFALASMYSAMLLSGWTSSSENSDLIDVGWTSVWVRIGTEWVTAGLYLWTLLAPLLFPDREFA</sequence>
<feature type="transmembrane region" description="Helical" evidence="7">
    <location>
        <begin position="75"/>
        <end position="96"/>
    </location>
</feature>
<evidence type="ECO:0000313" key="10">
    <source>
        <dbReference type="Proteomes" id="UP001058974"/>
    </source>
</evidence>
<evidence type="ECO:0000256" key="3">
    <source>
        <dbReference type="ARBA" id="ARBA00022692"/>
    </source>
</evidence>
<dbReference type="PANTHER" id="PTHR10383:SF9">
    <property type="entry name" value="SERINE INCORPORATOR, ISOFORM F"/>
    <property type="match status" value="1"/>
</dbReference>
<reference evidence="9 10" key="1">
    <citation type="journal article" date="2022" name="Nat. Genet.">
        <title>Improved pea reference genome and pan-genome highlight genomic features and evolutionary characteristics.</title>
        <authorList>
            <person name="Yang T."/>
            <person name="Liu R."/>
            <person name="Luo Y."/>
            <person name="Hu S."/>
            <person name="Wang D."/>
            <person name="Wang C."/>
            <person name="Pandey M.K."/>
            <person name="Ge S."/>
            <person name="Xu Q."/>
            <person name="Li N."/>
            <person name="Li G."/>
            <person name="Huang Y."/>
            <person name="Saxena R.K."/>
            <person name="Ji Y."/>
            <person name="Li M."/>
            <person name="Yan X."/>
            <person name="He Y."/>
            <person name="Liu Y."/>
            <person name="Wang X."/>
            <person name="Xiang C."/>
            <person name="Varshney R.K."/>
            <person name="Ding H."/>
            <person name="Gao S."/>
            <person name="Zong X."/>
        </authorList>
    </citation>
    <scope>NUCLEOTIDE SEQUENCE [LARGE SCALE GENOMIC DNA]</scope>
    <source>
        <strain evidence="9 10">cv. Zhongwan 6</strain>
    </source>
</reference>
<comment type="subcellular location">
    <subcellularLocation>
        <location evidence="1">Membrane</location>
        <topology evidence="1">Multi-pass membrane protein</topology>
    </subcellularLocation>
</comment>
<evidence type="ECO:0000256" key="1">
    <source>
        <dbReference type="ARBA" id="ARBA00004141"/>
    </source>
</evidence>
<dbReference type="PANTHER" id="PTHR10383">
    <property type="entry name" value="SERINE INCORPORATOR"/>
    <property type="match status" value="1"/>
</dbReference>
<organism evidence="9 10">
    <name type="scientific">Pisum sativum</name>
    <name type="common">Garden pea</name>
    <name type="synonym">Lathyrus oleraceus</name>
    <dbReference type="NCBI Taxonomy" id="3888"/>
    <lineage>
        <taxon>Eukaryota</taxon>
        <taxon>Viridiplantae</taxon>
        <taxon>Streptophyta</taxon>
        <taxon>Embryophyta</taxon>
        <taxon>Tracheophyta</taxon>
        <taxon>Spermatophyta</taxon>
        <taxon>Magnoliopsida</taxon>
        <taxon>eudicotyledons</taxon>
        <taxon>Gunneridae</taxon>
        <taxon>Pentapetalae</taxon>
        <taxon>rosids</taxon>
        <taxon>fabids</taxon>
        <taxon>Fabales</taxon>
        <taxon>Fabaceae</taxon>
        <taxon>Papilionoideae</taxon>
        <taxon>50 kb inversion clade</taxon>
        <taxon>NPAAA clade</taxon>
        <taxon>Hologalegina</taxon>
        <taxon>IRL clade</taxon>
        <taxon>Fabeae</taxon>
        <taxon>Lathyrus</taxon>
    </lineage>
</organism>
<dbReference type="Gramene" id="Psat01G0496500-T1">
    <property type="protein sequence ID" value="KAI5447308.1"/>
    <property type="gene ID" value="KIW84_014965"/>
</dbReference>
<feature type="transmembrane region" description="Helical" evidence="7">
    <location>
        <begin position="237"/>
        <end position="256"/>
    </location>
</feature>
<dbReference type="GO" id="GO:0016020">
    <property type="term" value="C:membrane"/>
    <property type="evidence" value="ECO:0007669"/>
    <property type="project" value="UniProtKB-SubCell"/>
</dbReference>
<feature type="transmembrane region" description="Helical" evidence="7">
    <location>
        <begin position="212"/>
        <end position="231"/>
    </location>
</feature>
<evidence type="ECO:0000256" key="4">
    <source>
        <dbReference type="ARBA" id="ARBA00022989"/>
    </source>
</evidence>
<comment type="similarity">
    <text evidence="2">Belongs to the TDE1 family.</text>
</comment>
<evidence type="ECO:0008006" key="11">
    <source>
        <dbReference type="Google" id="ProtNLM"/>
    </source>
</evidence>
<feature type="transmembrane region" description="Helical" evidence="7">
    <location>
        <begin position="144"/>
        <end position="163"/>
    </location>
</feature>
<keyword evidence="8" id="KW-0732">Signal</keyword>
<feature type="transmembrane region" description="Helical" evidence="7">
    <location>
        <begin position="379"/>
        <end position="403"/>
    </location>
</feature>